<keyword evidence="3" id="KW-1185">Reference proteome</keyword>
<organism evidence="2 3">
    <name type="scientific">Aspergillus ellipticus CBS 707.79</name>
    <dbReference type="NCBI Taxonomy" id="1448320"/>
    <lineage>
        <taxon>Eukaryota</taxon>
        <taxon>Fungi</taxon>
        <taxon>Dikarya</taxon>
        <taxon>Ascomycota</taxon>
        <taxon>Pezizomycotina</taxon>
        <taxon>Eurotiomycetes</taxon>
        <taxon>Eurotiomycetidae</taxon>
        <taxon>Eurotiales</taxon>
        <taxon>Aspergillaceae</taxon>
        <taxon>Aspergillus</taxon>
        <taxon>Aspergillus subgen. Circumdati</taxon>
    </lineage>
</organism>
<name>A0A319CT77_9EURO</name>
<dbReference type="VEuPathDB" id="FungiDB:BO71DRAFT_339021"/>
<gene>
    <name evidence="2" type="ORF">BO71DRAFT_339021</name>
</gene>
<evidence type="ECO:0000313" key="3">
    <source>
        <dbReference type="Proteomes" id="UP000247810"/>
    </source>
</evidence>
<feature type="compositionally biased region" description="Polar residues" evidence="1">
    <location>
        <begin position="94"/>
        <end position="103"/>
    </location>
</feature>
<dbReference type="GO" id="GO:0005773">
    <property type="term" value="C:vacuole"/>
    <property type="evidence" value="ECO:0007669"/>
    <property type="project" value="GOC"/>
</dbReference>
<accession>A0A319CT77</accession>
<reference evidence="2 3" key="1">
    <citation type="submission" date="2018-02" db="EMBL/GenBank/DDBJ databases">
        <title>The genomes of Aspergillus section Nigri reveals drivers in fungal speciation.</title>
        <authorList>
            <consortium name="DOE Joint Genome Institute"/>
            <person name="Vesth T.C."/>
            <person name="Nybo J."/>
            <person name="Theobald S."/>
            <person name="Brandl J."/>
            <person name="Frisvad J.C."/>
            <person name="Nielsen K.F."/>
            <person name="Lyhne E.K."/>
            <person name="Kogle M.E."/>
            <person name="Kuo A."/>
            <person name="Riley R."/>
            <person name="Clum A."/>
            <person name="Nolan M."/>
            <person name="Lipzen A."/>
            <person name="Salamov A."/>
            <person name="Henrissat B."/>
            <person name="Wiebenga A."/>
            <person name="De vries R.P."/>
            <person name="Grigoriev I.V."/>
            <person name="Mortensen U.H."/>
            <person name="Andersen M.R."/>
            <person name="Baker S.E."/>
        </authorList>
    </citation>
    <scope>NUCLEOTIDE SEQUENCE [LARGE SCALE GENOMIC DNA]</scope>
    <source>
        <strain evidence="2 3">CBS 707.79</strain>
    </source>
</reference>
<dbReference type="Proteomes" id="UP000247810">
    <property type="component" value="Unassembled WGS sequence"/>
</dbReference>
<dbReference type="InterPro" id="IPR052292">
    <property type="entry name" value="Glucose_repression_reg"/>
</dbReference>
<evidence type="ECO:0000313" key="2">
    <source>
        <dbReference type="EMBL" id="PYH88364.1"/>
    </source>
</evidence>
<protein>
    <recommendedName>
        <fullName evidence="4">Nitrogen regulatory protein areA GATA-like domain-containing protein</fullName>
    </recommendedName>
</protein>
<dbReference type="GO" id="GO:0042149">
    <property type="term" value="P:cellular response to glucose starvation"/>
    <property type="evidence" value="ECO:0007669"/>
    <property type="project" value="TreeGrafter"/>
</dbReference>
<sequence>MARTWQPGRDDFMIDDEAKVNVDYLAHSWTHEEMWATRRHIRKIQQGNLVRCRFENALWRAWPASRPRPRRLPAEFLAWDKDSDITWLYGPLKSNKSNTTASDPDTPKSPPPRQEEPKKSSLKRKPSIWELPEAIPSPPSPSKKSSLLGRFWNITIQSVPGV</sequence>
<proteinExistence type="predicted"/>
<dbReference type="AlphaFoldDB" id="A0A319CT77"/>
<dbReference type="GO" id="GO:0007039">
    <property type="term" value="P:protein catabolic process in the vacuole"/>
    <property type="evidence" value="ECO:0007669"/>
    <property type="project" value="TreeGrafter"/>
</dbReference>
<dbReference type="STRING" id="1448320.A0A319CT77"/>
<feature type="region of interest" description="Disordered" evidence="1">
    <location>
        <begin position="93"/>
        <end position="146"/>
    </location>
</feature>
<dbReference type="PANTHER" id="PTHR28051">
    <property type="entry name" value="PROTEIN MTL1-RELATED"/>
    <property type="match status" value="1"/>
</dbReference>
<evidence type="ECO:0008006" key="4">
    <source>
        <dbReference type="Google" id="ProtNLM"/>
    </source>
</evidence>
<feature type="non-terminal residue" evidence="2">
    <location>
        <position position="162"/>
    </location>
</feature>
<dbReference type="EMBL" id="KZ826102">
    <property type="protein sequence ID" value="PYH88364.1"/>
    <property type="molecule type" value="Genomic_DNA"/>
</dbReference>
<dbReference type="OrthoDB" id="5563539at2759"/>
<dbReference type="PANTHER" id="PTHR28051:SF1">
    <property type="entry name" value="PROTEIN MTL1-RELATED"/>
    <property type="match status" value="1"/>
</dbReference>
<evidence type="ECO:0000256" key="1">
    <source>
        <dbReference type="SAM" id="MobiDB-lite"/>
    </source>
</evidence>